<keyword evidence="6" id="KW-0032">Aminotransferase</keyword>
<dbReference type="OrthoDB" id="9804264at2"/>
<feature type="modified residue" description="N6-(pyridoxal phosphate)lysine" evidence="4">
    <location>
        <position position="201"/>
    </location>
</feature>
<dbReference type="AlphaFoldDB" id="A0A5S4GUU7"/>
<protein>
    <submittedName>
        <fullName evidence="6">Aminotransferase class I/II-fold pyridoxal phosphate-dependent enzyme</fullName>
    </submittedName>
</protein>
<dbReference type="PANTHER" id="PTHR30244">
    <property type="entry name" value="TRANSAMINASE"/>
    <property type="match status" value="1"/>
</dbReference>
<dbReference type="SUPFAM" id="SSF53383">
    <property type="entry name" value="PLP-dependent transferases"/>
    <property type="match status" value="1"/>
</dbReference>
<dbReference type="GO" id="GO:0000271">
    <property type="term" value="P:polysaccharide biosynthetic process"/>
    <property type="evidence" value="ECO:0007669"/>
    <property type="project" value="TreeGrafter"/>
</dbReference>
<dbReference type="Pfam" id="PF01041">
    <property type="entry name" value="DegT_DnrJ_EryC1"/>
    <property type="match status" value="1"/>
</dbReference>
<evidence type="ECO:0000256" key="1">
    <source>
        <dbReference type="ARBA" id="ARBA00022898"/>
    </source>
</evidence>
<dbReference type="Proteomes" id="UP000306628">
    <property type="component" value="Unassembled WGS sequence"/>
</dbReference>
<evidence type="ECO:0000256" key="2">
    <source>
        <dbReference type="ARBA" id="ARBA00037999"/>
    </source>
</evidence>
<evidence type="ECO:0000313" key="7">
    <source>
        <dbReference type="Proteomes" id="UP000306628"/>
    </source>
</evidence>
<dbReference type="GO" id="GO:0008483">
    <property type="term" value="F:transaminase activity"/>
    <property type="evidence" value="ECO:0007669"/>
    <property type="project" value="UniProtKB-KW"/>
</dbReference>
<evidence type="ECO:0000256" key="3">
    <source>
        <dbReference type="PIRSR" id="PIRSR000390-1"/>
    </source>
</evidence>
<name>A0A5S4GUU7_9ACTN</name>
<accession>A0A5S4GUU7</accession>
<proteinExistence type="inferred from homology"/>
<dbReference type="EMBL" id="VCKX01000022">
    <property type="protein sequence ID" value="TMR36728.1"/>
    <property type="molecule type" value="Genomic_DNA"/>
</dbReference>
<reference evidence="6 7" key="1">
    <citation type="submission" date="2019-05" db="EMBL/GenBank/DDBJ databases">
        <title>Draft genome sequence of Nonomuraea zeae DSM 100528.</title>
        <authorList>
            <person name="Saricaoglu S."/>
            <person name="Isik K."/>
        </authorList>
    </citation>
    <scope>NUCLEOTIDE SEQUENCE [LARGE SCALE GENOMIC DNA]</scope>
    <source>
        <strain evidence="6 7">DSM 100528</strain>
    </source>
</reference>
<gene>
    <name evidence="6" type="ORF">ETD85_10035</name>
</gene>
<dbReference type="PIRSF" id="PIRSF000390">
    <property type="entry name" value="PLP_StrS"/>
    <property type="match status" value="1"/>
</dbReference>
<comment type="similarity">
    <text evidence="2 5">Belongs to the DegT/DnrJ/EryC1 family.</text>
</comment>
<comment type="caution">
    <text evidence="6">The sequence shown here is derived from an EMBL/GenBank/DDBJ whole genome shotgun (WGS) entry which is preliminary data.</text>
</comment>
<keyword evidence="1 4" id="KW-0663">Pyridoxal phosphate</keyword>
<dbReference type="Gene3D" id="3.90.1150.10">
    <property type="entry name" value="Aspartate Aminotransferase, domain 1"/>
    <property type="match status" value="1"/>
</dbReference>
<organism evidence="6 7">
    <name type="scientific">Nonomuraea zeae</name>
    <dbReference type="NCBI Taxonomy" id="1642303"/>
    <lineage>
        <taxon>Bacteria</taxon>
        <taxon>Bacillati</taxon>
        <taxon>Actinomycetota</taxon>
        <taxon>Actinomycetes</taxon>
        <taxon>Streptosporangiales</taxon>
        <taxon>Streptosporangiaceae</taxon>
        <taxon>Nonomuraea</taxon>
    </lineage>
</organism>
<keyword evidence="7" id="KW-1185">Reference proteome</keyword>
<dbReference type="RefSeq" id="WP_138689357.1">
    <property type="nucleotide sequence ID" value="NZ_JBHSAZ010000107.1"/>
</dbReference>
<dbReference type="InterPro" id="IPR015421">
    <property type="entry name" value="PyrdxlP-dep_Trfase_major"/>
</dbReference>
<dbReference type="Gene3D" id="3.40.640.10">
    <property type="entry name" value="Type I PLP-dependent aspartate aminotransferase-like (Major domain)"/>
    <property type="match status" value="1"/>
</dbReference>
<dbReference type="CDD" id="cd00616">
    <property type="entry name" value="AHBA_syn"/>
    <property type="match status" value="1"/>
</dbReference>
<feature type="active site" description="Proton acceptor" evidence="3">
    <location>
        <position position="201"/>
    </location>
</feature>
<dbReference type="PANTHER" id="PTHR30244:SF9">
    <property type="entry name" value="PROTEIN RV3402C"/>
    <property type="match status" value="1"/>
</dbReference>
<keyword evidence="6" id="KW-0808">Transferase</keyword>
<dbReference type="InterPro" id="IPR015422">
    <property type="entry name" value="PyrdxlP-dep_Trfase_small"/>
</dbReference>
<dbReference type="InterPro" id="IPR000653">
    <property type="entry name" value="DegT/StrS_aminotransferase"/>
</dbReference>
<sequence>MKRILEDLAGFGGAPAFESPLKVGAPNIGDRRRFSARLDAAFDRGWLSNGGPLVEEFERRVARTAGTPYAMATCNATAALQLVLRAAGLTGEVIVPSLTFAATAHAVSWVGLTPVFCDVDPGTGQIAPDHVESLIGPRTSGILAVHLWGRAAPAERLEAIARRHGLALFFDASHAFACTAAGGRPVGSLGDAEVFSFHSTKFVNAFEGGAITTGSEALARRLGALRNFGLTGENDVSWVGINAKMSEASGAMGLTSLDSVGEFVARNLANYRHYQAWLADVDGIRLIPFDERERNNYQYVIVEVDEERAGVGRDSLRHLLHQENVLAQRYFTPGCHQMAPYRGTAGLPGTEHLSARVLALPTGMGVTQEQVAEICQIIRLVVVNSQAISAREPVEAGAR</sequence>
<dbReference type="InterPro" id="IPR015424">
    <property type="entry name" value="PyrdxlP-dep_Trfase"/>
</dbReference>
<evidence type="ECO:0000256" key="5">
    <source>
        <dbReference type="RuleBase" id="RU004508"/>
    </source>
</evidence>
<evidence type="ECO:0000256" key="4">
    <source>
        <dbReference type="PIRSR" id="PIRSR000390-2"/>
    </source>
</evidence>
<dbReference type="GO" id="GO:0030170">
    <property type="term" value="F:pyridoxal phosphate binding"/>
    <property type="evidence" value="ECO:0007669"/>
    <property type="project" value="TreeGrafter"/>
</dbReference>
<evidence type="ECO:0000313" key="6">
    <source>
        <dbReference type="EMBL" id="TMR36728.1"/>
    </source>
</evidence>